<feature type="modified residue" description="4-aspartylphosphate" evidence="4">
    <location>
        <position position="73"/>
    </location>
</feature>
<name>A0ABQ6BAQ2_9BRAD</name>
<evidence type="ECO:0000313" key="8">
    <source>
        <dbReference type="Proteomes" id="UP001156905"/>
    </source>
</evidence>
<dbReference type="CDD" id="cd00156">
    <property type="entry name" value="REC"/>
    <property type="match status" value="1"/>
</dbReference>
<sequence>MRRGGHAVGVFAMTEQDEAPAGITILLVEDDAPTCWRLQDALIKAEYEVRTAGTLGEARQALNSRAPRVLLTDLRLPDGHGIELIRETRQRFPDTEIMVISALGDEESVISAITVGATGYLLKDAFPTDIATTVRELVAGHSPISASIARFIVRRTQGTAQTTAEPPPGPVLNTARLTPREIDILWGIAKGFSYAEIASHLGLSRQTVPGHIKNIYRKLEVHTRSEAVFEAVQQGLIKL</sequence>
<dbReference type="InterPro" id="IPR036388">
    <property type="entry name" value="WH-like_DNA-bd_sf"/>
</dbReference>
<evidence type="ECO:0000259" key="6">
    <source>
        <dbReference type="PROSITE" id="PS50110"/>
    </source>
</evidence>
<feature type="domain" description="Response regulatory" evidence="6">
    <location>
        <begin position="24"/>
        <end position="138"/>
    </location>
</feature>
<dbReference type="PANTHER" id="PTHR43214:SF41">
    <property type="entry name" value="NITRATE_NITRITE RESPONSE REGULATOR PROTEIN NARP"/>
    <property type="match status" value="1"/>
</dbReference>
<feature type="domain" description="HTH luxR-type" evidence="5">
    <location>
        <begin position="170"/>
        <end position="235"/>
    </location>
</feature>
<dbReference type="Pfam" id="PF00072">
    <property type="entry name" value="Response_reg"/>
    <property type="match status" value="1"/>
</dbReference>
<gene>
    <name evidence="7" type="ORF">GCM10007857_59710</name>
</gene>
<dbReference type="PANTHER" id="PTHR43214">
    <property type="entry name" value="TWO-COMPONENT RESPONSE REGULATOR"/>
    <property type="match status" value="1"/>
</dbReference>
<organism evidence="7 8">
    <name type="scientific">Bradyrhizobium iriomotense</name>
    <dbReference type="NCBI Taxonomy" id="441950"/>
    <lineage>
        <taxon>Bacteria</taxon>
        <taxon>Pseudomonadati</taxon>
        <taxon>Pseudomonadota</taxon>
        <taxon>Alphaproteobacteria</taxon>
        <taxon>Hyphomicrobiales</taxon>
        <taxon>Nitrobacteraceae</taxon>
        <taxon>Bradyrhizobium</taxon>
    </lineage>
</organism>
<dbReference type="CDD" id="cd06170">
    <property type="entry name" value="LuxR_C_like"/>
    <property type="match status" value="1"/>
</dbReference>
<evidence type="ECO:0000256" key="1">
    <source>
        <dbReference type="ARBA" id="ARBA00023015"/>
    </source>
</evidence>
<dbReference type="SMART" id="SM00421">
    <property type="entry name" value="HTH_LUXR"/>
    <property type="match status" value="1"/>
</dbReference>
<proteinExistence type="predicted"/>
<keyword evidence="2 7" id="KW-0238">DNA-binding</keyword>
<keyword evidence="8" id="KW-1185">Reference proteome</keyword>
<evidence type="ECO:0000256" key="3">
    <source>
        <dbReference type="ARBA" id="ARBA00023163"/>
    </source>
</evidence>
<dbReference type="PROSITE" id="PS00622">
    <property type="entry name" value="HTH_LUXR_1"/>
    <property type="match status" value="1"/>
</dbReference>
<accession>A0ABQ6BAQ2</accession>
<evidence type="ECO:0000256" key="2">
    <source>
        <dbReference type="ARBA" id="ARBA00023125"/>
    </source>
</evidence>
<evidence type="ECO:0000256" key="4">
    <source>
        <dbReference type="PROSITE-ProRule" id="PRU00169"/>
    </source>
</evidence>
<protein>
    <submittedName>
        <fullName evidence="7">DNA-binding response regulator</fullName>
    </submittedName>
</protein>
<dbReference type="Pfam" id="PF00196">
    <property type="entry name" value="GerE"/>
    <property type="match status" value="1"/>
</dbReference>
<dbReference type="InterPro" id="IPR000792">
    <property type="entry name" value="Tscrpt_reg_LuxR_C"/>
</dbReference>
<dbReference type="InterPro" id="IPR001789">
    <property type="entry name" value="Sig_transdc_resp-reg_receiver"/>
</dbReference>
<dbReference type="GO" id="GO:0003677">
    <property type="term" value="F:DNA binding"/>
    <property type="evidence" value="ECO:0007669"/>
    <property type="project" value="UniProtKB-KW"/>
</dbReference>
<dbReference type="PRINTS" id="PR00038">
    <property type="entry name" value="HTHLUXR"/>
</dbReference>
<dbReference type="EMBL" id="BSOW01000024">
    <property type="protein sequence ID" value="GLR89258.1"/>
    <property type="molecule type" value="Genomic_DNA"/>
</dbReference>
<dbReference type="Gene3D" id="1.10.10.10">
    <property type="entry name" value="Winged helix-like DNA-binding domain superfamily/Winged helix DNA-binding domain"/>
    <property type="match status" value="1"/>
</dbReference>
<comment type="caution">
    <text evidence="7">The sequence shown here is derived from an EMBL/GenBank/DDBJ whole genome shotgun (WGS) entry which is preliminary data.</text>
</comment>
<reference evidence="8" key="1">
    <citation type="journal article" date="2019" name="Int. J. Syst. Evol. Microbiol.">
        <title>The Global Catalogue of Microorganisms (GCM) 10K type strain sequencing project: providing services to taxonomists for standard genome sequencing and annotation.</title>
        <authorList>
            <consortium name="The Broad Institute Genomics Platform"/>
            <consortium name="The Broad Institute Genome Sequencing Center for Infectious Disease"/>
            <person name="Wu L."/>
            <person name="Ma J."/>
        </authorList>
    </citation>
    <scope>NUCLEOTIDE SEQUENCE [LARGE SCALE GENOMIC DNA]</scope>
    <source>
        <strain evidence="8">NBRC 102520</strain>
    </source>
</reference>
<keyword evidence="1" id="KW-0805">Transcription regulation</keyword>
<dbReference type="Proteomes" id="UP001156905">
    <property type="component" value="Unassembled WGS sequence"/>
</dbReference>
<dbReference type="SUPFAM" id="SSF46894">
    <property type="entry name" value="C-terminal effector domain of the bipartite response regulators"/>
    <property type="match status" value="1"/>
</dbReference>
<keyword evidence="4" id="KW-0597">Phosphoprotein</keyword>
<dbReference type="PROSITE" id="PS50110">
    <property type="entry name" value="RESPONSE_REGULATORY"/>
    <property type="match status" value="1"/>
</dbReference>
<dbReference type="SUPFAM" id="SSF52172">
    <property type="entry name" value="CheY-like"/>
    <property type="match status" value="1"/>
</dbReference>
<dbReference type="InterPro" id="IPR039420">
    <property type="entry name" value="WalR-like"/>
</dbReference>
<keyword evidence="3" id="KW-0804">Transcription</keyword>
<evidence type="ECO:0000259" key="5">
    <source>
        <dbReference type="PROSITE" id="PS50043"/>
    </source>
</evidence>
<dbReference type="SMART" id="SM00448">
    <property type="entry name" value="REC"/>
    <property type="match status" value="1"/>
</dbReference>
<evidence type="ECO:0000313" key="7">
    <source>
        <dbReference type="EMBL" id="GLR89258.1"/>
    </source>
</evidence>
<dbReference type="InterPro" id="IPR016032">
    <property type="entry name" value="Sig_transdc_resp-reg_C-effctor"/>
</dbReference>
<dbReference type="InterPro" id="IPR011006">
    <property type="entry name" value="CheY-like_superfamily"/>
</dbReference>
<dbReference type="PROSITE" id="PS50043">
    <property type="entry name" value="HTH_LUXR_2"/>
    <property type="match status" value="1"/>
</dbReference>
<dbReference type="Gene3D" id="3.40.50.2300">
    <property type="match status" value="1"/>
</dbReference>